<sequence length="533" mass="60913">MFFQPTDKQEIEKYISFLKTDSSPGFDGCTVTLIKAVKNELLGPLTHIFNLSLSQGIFPSVWKLATIIPIYKGEDKSIPSNYRPISLLSILSKLLEKVVNKRLIFYLEQHKIISDNQFGFRQGFSTDDAVNLLTNNIAESLDKGLCCLGVFMDLAKAFDTVSIPILLRKLECIGIRGTALDWFSSYLNKRYQRVKIGSAMSQVLPICYGVPQGSILGPTLFSIYMNDILRLQIPGANVVCYADDTVAIFSGPSWEIVRDISERGVRQLNEWLNINLLTLNANKTKFVTFHKTRVSNPHSLQNLKIHTCGANANSLHLQLCACNTIDRVDCIKYLGILIDENVRFKKHILSLVGRTRKIIYIMKTLRRLVNKDILLLVYTALCQSILYYGISVWGGSYKTNMMVLERAQRAVLKVMLSKPFRFSTDDLYNESKVLRVRQLYIWKTAVYMHKKILNSPLYPDLLQKRVYSVPVPAVRTSFARRLPLYQHPNIYNKICRDCNIKTMTSNNAKLKIKIWLRGLGYDETEKIITNSHK</sequence>
<reference evidence="3" key="1">
    <citation type="journal article" date="2016" name="Insect Biochem. Mol. Biol.">
        <title>Multifaceted biological insights from a draft genome sequence of the tobacco hornworm moth, Manduca sexta.</title>
        <authorList>
            <person name="Kanost M.R."/>
            <person name="Arrese E.L."/>
            <person name="Cao X."/>
            <person name="Chen Y.R."/>
            <person name="Chellapilla S."/>
            <person name="Goldsmith M.R."/>
            <person name="Grosse-Wilde E."/>
            <person name="Heckel D.G."/>
            <person name="Herndon N."/>
            <person name="Jiang H."/>
            <person name="Papanicolaou A."/>
            <person name="Qu J."/>
            <person name="Soulages J.L."/>
            <person name="Vogel H."/>
            <person name="Walters J."/>
            <person name="Waterhouse R.M."/>
            <person name="Ahn S.J."/>
            <person name="Almeida F.C."/>
            <person name="An C."/>
            <person name="Aqrawi P."/>
            <person name="Bretschneider A."/>
            <person name="Bryant W.B."/>
            <person name="Bucks S."/>
            <person name="Chao H."/>
            <person name="Chevignon G."/>
            <person name="Christen J.M."/>
            <person name="Clarke D.F."/>
            <person name="Dittmer N.T."/>
            <person name="Ferguson L.C.F."/>
            <person name="Garavelou S."/>
            <person name="Gordon K.H.J."/>
            <person name="Gunaratna R.T."/>
            <person name="Han Y."/>
            <person name="Hauser F."/>
            <person name="He Y."/>
            <person name="Heidel-Fischer H."/>
            <person name="Hirsh A."/>
            <person name="Hu Y."/>
            <person name="Jiang H."/>
            <person name="Kalra D."/>
            <person name="Klinner C."/>
            <person name="Konig C."/>
            <person name="Kovar C."/>
            <person name="Kroll A.R."/>
            <person name="Kuwar S.S."/>
            <person name="Lee S.L."/>
            <person name="Lehman R."/>
            <person name="Li K."/>
            <person name="Li Z."/>
            <person name="Liang H."/>
            <person name="Lovelace S."/>
            <person name="Lu Z."/>
            <person name="Mansfield J.H."/>
            <person name="McCulloch K.J."/>
            <person name="Mathew T."/>
            <person name="Morton B."/>
            <person name="Muzny D.M."/>
            <person name="Neunemann D."/>
            <person name="Ongeri F."/>
            <person name="Pauchet Y."/>
            <person name="Pu L.L."/>
            <person name="Pyrousis I."/>
            <person name="Rao X.J."/>
            <person name="Redding A."/>
            <person name="Roesel C."/>
            <person name="Sanchez-Gracia A."/>
            <person name="Schaack S."/>
            <person name="Shukla A."/>
            <person name="Tetreau G."/>
            <person name="Wang Y."/>
            <person name="Xiong G.H."/>
            <person name="Traut W."/>
            <person name="Walsh T.K."/>
            <person name="Worley K.C."/>
            <person name="Wu D."/>
            <person name="Wu W."/>
            <person name="Wu Y.Q."/>
            <person name="Zhang X."/>
            <person name="Zou Z."/>
            <person name="Zucker H."/>
            <person name="Briscoe A.D."/>
            <person name="Burmester T."/>
            <person name="Clem R.J."/>
            <person name="Feyereisen R."/>
            <person name="Grimmelikhuijzen C.J.P."/>
            <person name="Hamodrakas S.J."/>
            <person name="Hansson B.S."/>
            <person name="Huguet E."/>
            <person name="Jermiin L.S."/>
            <person name="Lan Q."/>
            <person name="Lehman H.K."/>
            <person name="Lorenzen M."/>
            <person name="Merzendorfer H."/>
            <person name="Michalopoulos I."/>
            <person name="Morton D.B."/>
            <person name="Muthukrishnan S."/>
            <person name="Oakeshott J.G."/>
            <person name="Palmer W."/>
            <person name="Park Y."/>
            <person name="Passarelli A.L."/>
            <person name="Rozas J."/>
            <person name="Schwartz L.M."/>
            <person name="Smith W."/>
            <person name="Southgate A."/>
            <person name="Vilcinskas A."/>
            <person name="Vogt R."/>
            <person name="Wang P."/>
            <person name="Werren J."/>
            <person name="Yu X.Q."/>
            <person name="Zhou J.J."/>
            <person name="Brown S.J."/>
            <person name="Scherer S.E."/>
            <person name="Richards S."/>
            <person name="Blissard G.W."/>
        </authorList>
    </citation>
    <scope>NUCLEOTIDE SEQUENCE</scope>
</reference>
<accession>A0A922CZJ1</accession>
<organism evidence="3 4">
    <name type="scientific">Manduca sexta</name>
    <name type="common">Tobacco hawkmoth</name>
    <name type="synonym">Tobacco hornworm</name>
    <dbReference type="NCBI Taxonomy" id="7130"/>
    <lineage>
        <taxon>Eukaryota</taxon>
        <taxon>Metazoa</taxon>
        <taxon>Ecdysozoa</taxon>
        <taxon>Arthropoda</taxon>
        <taxon>Hexapoda</taxon>
        <taxon>Insecta</taxon>
        <taxon>Pterygota</taxon>
        <taxon>Neoptera</taxon>
        <taxon>Endopterygota</taxon>
        <taxon>Lepidoptera</taxon>
        <taxon>Glossata</taxon>
        <taxon>Ditrysia</taxon>
        <taxon>Bombycoidea</taxon>
        <taxon>Sphingidae</taxon>
        <taxon>Sphinginae</taxon>
        <taxon>Sphingini</taxon>
        <taxon>Manduca</taxon>
    </lineage>
</organism>
<keyword evidence="1" id="KW-1133">Transmembrane helix</keyword>
<keyword evidence="1" id="KW-0472">Membrane</keyword>
<keyword evidence="1" id="KW-0812">Transmembrane</keyword>
<keyword evidence="4" id="KW-1185">Reference proteome</keyword>
<proteinExistence type="predicted"/>
<dbReference type="CDD" id="cd01650">
    <property type="entry name" value="RT_nLTR_like"/>
    <property type="match status" value="1"/>
</dbReference>
<feature type="domain" description="Reverse transcriptase" evidence="2">
    <location>
        <begin position="51"/>
        <end position="338"/>
    </location>
</feature>
<dbReference type="InterPro" id="IPR000477">
    <property type="entry name" value="RT_dom"/>
</dbReference>
<dbReference type="EMBL" id="JH668925">
    <property type="protein sequence ID" value="KAG6463038.1"/>
    <property type="molecule type" value="Genomic_DNA"/>
</dbReference>
<feature type="transmembrane region" description="Helical" evidence="1">
    <location>
        <begin position="373"/>
        <end position="394"/>
    </location>
</feature>
<dbReference type="Pfam" id="PF00078">
    <property type="entry name" value="RVT_1"/>
    <property type="match status" value="1"/>
</dbReference>
<reference evidence="3" key="2">
    <citation type="submission" date="2020-12" db="EMBL/GenBank/DDBJ databases">
        <authorList>
            <person name="Kanost M."/>
        </authorList>
    </citation>
    <scope>NUCLEOTIDE SEQUENCE</scope>
</reference>
<evidence type="ECO:0000259" key="2">
    <source>
        <dbReference type="PROSITE" id="PS50878"/>
    </source>
</evidence>
<gene>
    <name evidence="3" type="ORF">O3G_MSEX013626</name>
</gene>
<dbReference type="PROSITE" id="PS50878">
    <property type="entry name" value="RT_POL"/>
    <property type="match status" value="1"/>
</dbReference>
<evidence type="ECO:0000256" key="1">
    <source>
        <dbReference type="SAM" id="Phobius"/>
    </source>
</evidence>
<comment type="caution">
    <text evidence="3">The sequence shown here is derived from an EMBL/GenBank/DDBJ whole genome shotgun (WGS) entry which is preliminary data.</text>
</comment>
<evidence type="ECO:0000313" key="4">
    <source>
        <dbReference type="Proteomes" id="UP000791440"/>
    </source>
</evidence>
<dbReference type="PANTHER" id="PTHR33332">
    <property type="entry name" value="REVERSE TRANSCRIPTASE DOMAIN-CONTAINING PROTEIN"/>
    <property type="match status" value="1"/>
</dbReference>
<dbReference type="AlphaFoldDB" id="A0A922CZJ1"/>
<protein>
    <recommendedName>
        <fullName evidence="2">Reverse transcriptase domain-containing protein</fullName>
    </recommendedName>
</protein>
<name>A0A922CZJ1_MANSE</name>
<evidence type="ECO:0000313" key="3">
    <source>
        <dbReference type="EMBL" id="KAG6463038.1"/>
    </source>
</evidence>
<dbReference type="Proteomes" id="UP000791440">
    <property type="component" value="Unassembled WGS sequence"/>
</dbReference>